<organism evidence="1 2">
    <name type="scientific">Pseudorhizobium tarimense</name>
    <dbReference type="NCBI Taxonomy" id="1079109"/>
    <lineage>
        <taxon>Bacteria</taxon>
        <taxon>Pseudomonadati</taxon>
        <taxon>Pseudomonadota</taxon>
        <taxon>Alphaproteobacteria</taxon>
        <taxon>Hyphomicrobiales</taxon>
        <taxon>Rhizobiaceae</taxon>
        <taxon>Rhizobium/Agrobacterium group</taxon>
        <taxon>Pseudorhizobium</taxon>
    </lineage>
</organism>
<dbReference type="Proteomes" id="UP001549031">
    <property type="component" value="Unassembled WGS sequence"/>
</dbReference>
<evidence type="ECO:0000313" key="1">
    <source>
        <dbReference type="EMBL" id="MET3585488.1"/>
    </source>
</evidence>
<keyword evidence="2" id="KW-1185">Reference proteome</keyword>
<protein>
    <submittedName>
        <fullName evidence="1">Zn finger protein HypA/HybF involved in hydrogenase expression</fullName>
    </submittedName>
</protein>
<dbReference type="EMBL" id="JBEPLJ010000005">
    <property type="protein sequence ID" value="MET3585488.1"/>
    <property type="molecule type" value="Genomic_DNA"/>
</dbReference>
<gene>
    <name evidence="1" type="ORF">ABID21_001597</name>
</gene>
<dbReference type="Pfam" id="PF07295">
    <property type="entry name" value="DUF1451"/>
    <property type="match status" value="1"/>
</dbReference>
<accession>A0ABV2H4M9</accession>
<sequence length="54" mass="6042">MAAKAGETARETGDFRYENCHQQTHVTKGDKIPLCPNCGNDTFDTRYHEPGNKS</sequence>
<reference evidence="1 2" key="1">
    <citation type="submission" date="2024-06" db="EMBL/GenBank/DDBJ databases">
        <title>Genomic Encyclopedia of Type Strains, Phase IV (KMG-IV): sequencing the most valuable type-strain genomes for metagenomic binning, comparative biology and taxonomic classification.</title>
        <authorList>
            <person name="Goeker M."/>
        </authorList>
    </citation>
    <scope>NUCLEOTIDE SEQUENCE [LARGE SCALE GENOMIC DNA]</scope>
    <source>
        <strain evidence="1 2">DSM 105042</strain>
    </source>
</reference>
<name>A0ABV2H4M9_9HYPH</name>
<dbReference type="RefSeq" id="WP_247243440.1">
    <property type="nucleotide sequence ID" value="NZ_JALJRA010000005.1"/>
</dbReference>
<comment type="caution">
    <text evidence="1">The sequence shown here is derived from an EMBL/GenBank/DDBJ whole genome shotgun (WGS) entry which is preliminary data.</text>
</comment>
<evidence type="ECO:0000313" key="2">
    <source>
        <dbReference type="Proteomes" id="UP001549031"/>
    </source>
</evidence>
<proteinExistence type="predicted"/>
<dbReference type="InterPro" id="IPR009912">
    <property type="entry name" value="DUF1451"/>
</dbReference>